<dbReference type="RefSeq" id="XP_012179204.1">
    <property type="nucleotide sequence ID" value="XM_012323814.1"/>
</dbReference>
<dbReference type="Pfam" id="PF12697">
    <property type="entry name" value="Abhydrolase_6"/>
    <property type="match status" value="1"/>
</dbReference>
<dbReference type="HOGENOM" id="CLU_381737_0_0_1"/>
<accession>J4I8S5</accession>
<evidence type="ECO:0000259" key="2">
    <source>
        <dbReference type="Pfam" id="PF12697"/>
    </source>
</evidence>
<dbReference type="OrthoDB" id="2755675at2759"/>
<dbReference type="InterPro" id="IPR029058">
    <property type="entry name" value="AB_hydrolase_fold"/>
</dbReference>
<feature type="region of interest" description="Disordered" evidence="1">
    <location>
        <begin position="1"/>
        <end position="56"/>
    </location>
</feature>
<dbReference type="Gene3D" id="3.40.50.1820">
    <property type="entry name" value="alpha/beta hydrolase"/>
    <property type="match status" value="1"/>
</dbReference>
<dbReference type="GO" id="GO:0016020">
    <property type="term" value="C:membrane"/>
    <property type="evidence" value="ECO:0007669"/>
    <property type="project" value="TreeGrafter"/>
</dbReference>
<dbReference type="GO" id="GO:0047372">
    <property type="term" value="F:monoacylglycerol lipase activity"/>
    <property type="evidence" value="ECO:0007669"/>
    <property type="project" value="TreeGrafter"/>
</dbReference>
<name>J4I8S5_9APHY</name>
<dbReference type="Proteomes" id="UP000006352">
    <property type="component" value="Unassembled WGS sequence"/>
</dbReference>
<gene>
    <name evidence="3" type="ORF">FIBRA_01946</name>
</gene>
<organism evidence="3 4">
    <name type="scientific">Fibroporia radiculosa</name>
    <dbReference type="NCBI Taxonomy" id="599839"/>
    <lineage>
        <taxon>Eukaryota</taxon>
        <taxon>Fungi</taxon>
        <taxon>Dikarya</taxon>
        <taxon>Basidiomycota</taxon>
        <taxon>Agaricomycotina</taxon>
        <taxon>Agaricomycetes</taxon>
        <taxon>Polyporales</taxon>
        <taxon>Fibroporiaceae</taxon>
        <taxon>Fibroporia</taxon>
    </lineage>
</organism>
<evidence type="ECO:0000313" key="3">
    <source>
        <dbReference type="EMBL" id="CCL99921.1"/>
    </source>
</evidence>
<reference evidence="3 4" key="1">
    <citation type="journal article" date="2012" name="Appl. Environ. Microbiol.">
        <title>Short-read sequencing for genomic analysis of the brown rot fungus Fibroporia radiculosa.</title>
        <authorList>
            <person name="Tang J.D."/>
            <person name="Perkins A.D."/>
            <person name="Sonstegard T.S."/>
            <person name="Schroeder S.G."/>
            <person name="Burgess S.C."/>
            <person name="Diehl S.V."/>
        </authorList>
    </citation>
    <scope>NUCLEOTIDE SEQUENCE [LARGE SCALE GENOMIC DNA]</scope>
    <source>
        <strain evidence="3 4">TFFH 294</strain>
    </source>
</reference>
<dbReference type="PANTHER" id="PTHR43798">
    <property type="entry name" value="MONOACYLGLYCEROL LIPASE"/>
    <property type="match status" value="1"/>
</dbReference>
<dbReference type="SUPFAM" id="SSF53474">
    <property type="entry name" value="alpha/beta-Hydrolases"/>
    <property type="match status" value="1"/>
</dbReference>
<feature type="domain" description="AB hydrolase-1" evidence="2">
    <location>
        <begin position="476"/>
        <end position="718"/>
    </location>
</feature>
<evidence type="ECO:0000256" key="1">
    <source>
        <dbReference type="SAM" id="MobiDB-lite"/>
    </source>
</evidence>
<dbReference type="AlphaFoldDB" id="J4I8S5"/>
<evidence type="ECO:0000313" key="4">
    <source>
        <dbReference type="Proteomes" id="UP000006352"/>
    </source>
</evidence>
<proteinExistence type="predicted"/>
<dbReference type="EMBL" id="HE796957">
    <property type="protein sequence ID" value="CCL99921.1"/>
    <property type="molecule type" value="Genomic_DNA"/>
</dbReference>
<feature type="compositionally biased region" description="Polar residues" evidence="1">
    <location>
        <begin position="14"/>
        <end position="25"/>
    </location>
</feature>
<sequence length="725" mass="81494">MPVLRPRKLKPETAPTSTAGPSQSLRPRKHLSKIPGGIPDINKRSRRRKGDETFSPVMYPSPRIPLELWTMVFRELEKYSDLANASRLCRILQAEAESVLYREVVLERVPHVRRFARALASNPHRANAVRVLYMFDNGHFKNVPDIINRILESVKNLKHLQIYVHFDQEESLLSDLHEQLKKCTFELQRFGSNLDFLPDLFEFLAGQPGIERLSSKPGSWCESKAEMPAEFLPRLKILSANMTAMPVFVHARNVTHLDIFLSDQDTVDRALRIFGDQLVSLKLTRLVELRSQAFPIDLFRNVVAPVRYLEIADLTLMVPYVAPSQTIDYSYINQPGVKLQRFIWMPDWVHPHHTDSPFMTIEERQAAARRFAQGILEACKDSIQEFIYLQDCHSYIQCSLDENGQLVETERPEATIEKCTSRKFSKAKDNPFVTLVNSRDRSTMSSSTFFKAGDGSSLHYETSLPPASATSSKPTLVLLHYWGGSIRTWHKVIAPLKSTYPILAVDLPGWGASSLPGGEDVKLTIASTAKSIMTLLMSLPYEFSALGFVLTGHSMGSKVCMALLEAAHDAGQPLTIRGMVLIAPAPPSPLVLPLEMREQQKHAYDSPESAEWTVSNVLARRENLSDEELALIVGDSVRAAKVAKEAWPLYGMAECIDVPQGSAMDVVVLAGAMDIVETKERVKAEVVDVLLNKGYVVKFRLVENVKHLIPLEDPEAIVNDIRTYF</sequence>
<dbReference type="InParanoid" id="J4I8S5"/>
<dbReference type="InterPro" id="IPR000073">
    <property type="entry name" value="AB_hydrolase_1"/>
</dbReference>
<dbReference type="GeneID" id="24094832"/>
<protein>
    <recommendedName>
        <fullName evidence="2">AB hydrolase-1 domain-containing protein</fullName>
    </recommendedName>
</protein>
<dbReference type="PANTHER" id="PTHR43798:SF5">
    <property type="entry name" value="MONOACYLGLYCEROL LIPASE ABHD6"/>
    <property type="match status" value="1"/>
</dbReference>
<dbReference type="STRING" id="599839.J4I8S5"/>
<keyword evidence="4" id="KW-1185">Reference proteome</keyword>
<dbReference type="InterPro" id="IPR050266">
    <property type="entry name" value="AB_hydrolase_sf"/>
</dbReference>
<dbReference type="GO" id="GO:0046464">
    <property type="term" value="P:acylglycerol catabolic process"/>
    <property type="evidence" value="ECO:0007669"/>
    <property type="project" value="TreeGrafter"/>
</dbReference>